<dbReference type="eggNOG" id="ENOG5032KI7">
    <property type="taxonomic scope" value="Bacteria"/>
</dbReference>
<keyword evidence="3" id="KW-1185">Reference proteome</keyword>
<dbReference type="KEGG" id="ssan:NX02_13400"/>
<reference evidence="2 3" key="1">
    <citation type="submission" date="2013-07" db="EMBL/GenBank/DDBJ databases">
        <title>Completed genome of Sphingomonas sanxanigenens NX02.</title>
        <authorList>
            <person name="Ma T."/>
            <person name="Huang H."/>
            <person name="Wu M."/>
            <person name="Li X."/>
            <person name="Li G."/>
        </authorList>
    </citation>
    <scope>NUCLEOTIDE SEQUENCE [LARGE SCALE GENOMIC DNA]</scope>
    <source>
        <strain evidence="2 3">NX02</strain>
    </source>
</reference>
<accession>W0A8X4</accession>
<dbReference type="PROSITE" id="PS51257">
    <property type="entry name" value="PROKAR_LIPOPROTEIN"/>
    <property type="match status" value="1"/>
</dbReference>
<evidence type="ECO:0000256" key="1">
    <source>
        <dbReference type="SAM" id="SignalP"/>
    </source>
</evidence>
<dbReference type="AlphaFoldDB" id="W0A8X4"/>
<organism evidence="2 3">
    <name type="scientific">Sphingomonas sanxanigenens DSM 19645 = NX02</name>
    <dbReference type="NCBI Taxonomy" id="1123269"/>
    <lineage>
        <taxon>Bacteria</taxon>
        <taxon>Pseudomonadati</taxon>
        <taxon>Pseudomonadota</taxon>
        <taxon>Alphaproteobacteria</taxon>
        <taxon>Sphingomonadales</taxon>
        <taxon>Sphingomonadaceae</taxon>
        <taxon>Sphingomonas</taxon>
    </lineage>
</organism>
<evidence type="ECO:0000313" key="2">
    <source>
        <dbReference type="EMBL" id="AHE54374.1"/>
    </source>
</evidence>
<gene>
    <name evidence="2" type="ORF">NX02_13400</name>
</gene>
<dbReference type="PATRIC" id="fig|1123269.5.peg.2609"/>
<evidence type="ECO:0000313" key="3">
    <source>
        <dbReference type="Proteomes" id="UP000018851"/>
    </source>
</evidence>
<protein>
    <recommendedName>
        <fullName evidence="4">DUF4440 domain-containing protein</fullName>
    </recommendedName>
</protein>
<dbReference type="HOGENOM" id="CLU_108044_1_0_5"/>
<feature type="signal peptide" evidence="1">
    <location>
        <begin position="1"/>
        <end position="42"/>
    </location>
</feature>
<dbReference type="Proteomes" id="UP000018851">
    <property type="component" value="Chromosome"/>
</dbReference>
<sequence length="189" mass="20278">MVIRTMKKMRQLSTGPGHCAPVHVVLGGLLACAAIAPVTAQAPPPAAAPGPSSVPVPDELQLSKMVWSTLVAIDHANLAGNYSVLRDLSAPGFQINNDAARLGQIFASLRAQNIDLSNALLLTPSFIRTPALVKPDILRLQGYFGLRPTAIEFDLHYQWVQGRWRLFGVSINPVPLARVQPAGAKLPPR</sequence>
<dbReference type="STRING" id="1123269.NX02_13400"/>
<dbReference type="EMBL" id="CP006644">
    <property type="protein sequence ID" value="AHE54374.1"/>
    <property type="molecule type" value="Genomic_DNA"/>
</dbReference>
<feature type="chain" id="PRO_5004785193" description="DUF4440 domain-containing protein" evidence="1">
    <location>
        <begin position="43"/>
        <end position="189"/>
    </location>
</feature>
<keyword evidence="1" id="KW-0732">Signal</keyword>
<name>W0A8X4_9SPHN</name>
<evidence type="ECO:0008006" key="4">
    <source>
        <dbReference type="Google" id="ProtNLM"/>
    </source>
</evidence>
<proteinExistence type="predicted"/>